<keyword evidence="9" id="KW-0902">Two-component regulatory system</keyword>
<evidence type="ECO:0000256" key="8">
    <source>
        <dbReference type="ARBA" id="ARBA00022840"/>
    </source>
</evidence>
<dbReference type="EMBL" id="CP098611">
    <property type="protein sequence ID" value="USR90298.1"/>
    <property type="molecule type" value="Genomic_DNA"/>
</dbReference>
<feature type="domain" description="Histidine kinase" evidence="13">
    <location>
        <begin position="637"/>
        <end position="888"/>
    </location>
</feature>
<dbReference type="PANTHER" id="PTHR43065:SF10">
    <property type="entry name" value="PEROXIDE STRESS-ACTIVATED HISTIDINE KINASE MAK3"/>
    <property type="match status" value="1"/>
</dbReference>
<dbReference type="Pfam" id="PF02518">
    <property type="entry name" value="HATPase_c"/>
    <property type="match status" value="1"/>
</dbReference>
<dbReference type="PANTHER" id="PTHR43065">
    <property type="entry name" value="SENSOR HISTIDINE KINASE"/>
    <property type="match status" value="1"/>
</dbReference>
<feature type="region of interest" description="Disordered" evidence="11">
    <location>
        <begin position="886"/>
        <end position="906"/>
    </location>
</feature>
<reference evidence="14" key="1">
    <citation type="submission" date="2022-06" db="EMBL/GenBank/DDBJ databases">
        <title>Genome sequence of Phormidium yuhuli AB48 isolated from an industrial photobioreactor environment.</title>
        <authorList>
            <person name="Qiu Y."/>
            <person name="Noonan A.J.C."/>
            <person name="Dofher K."/>
            <person name="Koch M."/>
            <person name="Kieft B."/>
            <person name="Lin X."/>
            <person name="Ziels R.M."/>
            <person name="Hallam S.J."/>
        </authorList>
    </citation>
    <scope>NUCLEOTIDE SEQUENCE</scope>
    <source>
        <strain evidence="14">AB48</strain>
    </source>
</reference>
<evidence type="ECO:0000256" key="10">
    <source>
        <dbReference type="SAM" id="Coils"/>
    </source>
</evidence>
<dbReference type="RefSeq" id="WP_252662290.1">
    <property type="nucleotide sequence ID" value="NZ_CP098611.1"/>
</dbReference>
<evidence type="ECO:0000256" key="9">
    <source>
        <dbReference type="ARBA" id="ARBA00023012"/>
    </source>
</evidence>
<evidence type="ECO:0000259" key="12">
    <source>
        <dbReference type="PROSITE" id="PS50046"/>
    </source>
</evidence>
<dbReference type="InterPro" id="IPR036097">
    <property type="entry name" value="HisK_dim/P_sf"/>
</dbReference>
<evidence type="ECO:0000256" key="3">
    <source>
        <dbReference type="ARBA" id="ARBA00012438"/>
    </source>
</evidence>
<evidence type="ECO:0000256" key="2">
    <source>
        <dbReference type="ARBA" id="ARBA00006402"/>
    </source>
</evidence>
<dbReference type="SUPFAM" id="SSF55781">
    <property type="entry name" value="GAF domain-like"/>
    <property type="match status" value="3"/>
</dbReference>
<dbReference type="Pfam" id="PF00360">
    <property type="entry name" value="PHY"/>
    <property type="match status" value="1"/>
</dbReference>
<keyword evidence="6" id="KW-0547">Nucleotide-binding</keyword>
<dbReference type="Pfam" id="PF01590">
    <property type="entry name" value="GAF"/>
    <property type="match status" value="2"/>
</dbReference>
<dbReference type="InterPro" id="IPR004358">
    <property type="entry name" value="Sig_transdc_His_kin-like_C"/>
</dbReference>
<dbReference type="CDD" id="cd00082">
    <property type="entry name" value="HisKA"/>
    <property type="match status" value="1"/>
</dbReference>
<feature type="domain" description="Phytochrome chromophore attachment site" evidence="12">
    <location>
        <begin position="32"/>
        <end position="185"/>
    </location>
</feature>
<comment type="catalytic activity">
    <reaction evidence="1">
        <text>ATP + protein L-histidine = ADP + protein N-phospho-L-histidine.</text>
        <dbReference type="EC" id="2.7.13.3"/>
    </reaction>
</comment>
<dbReference type="SMART" id="SM00065">
    <property type="entry name" value="GAF"/>
    <property type="match status" value="3"/>
</dbReference>
<dbReference type="EC" id="2.7.13.3" evidence="3"/>
<comment type="similarity">
    <text evidence="2">In the N-terminal section; belongs to the phytochrome family.</text>
</comment>
<dbReference type="InterPro" id="IPR003018">
    <property type="entry name" value="GAF"/>
</dbReference>
<keyword evidence="7" id="KW-0418">Kinase</keyword>
<dbReference type="PRINTS" id="PR00344">
    <property type="entry name" value="BCTRLSENSOR"/>
</dbReference>
<dbReference type="SUPFAM" id="SSF47384">
    <property type="entry name" value="Homodimeric domain of signal transducing histidine kinase"/>
    <property type="match status" value="1"/>
</dbReference>
<keyword evidence="5" id="KW-0808">Transferase</keyword>
<dbReference type="InterPro" id="IPR013515">
    <property type="entry name" value="Phytochrome_cen-reg"/>
</dbReference>
<dbReference type="InterPro" id="IPR016132">
    <property type="entry name" value="Phyto_chromo_attachment"/>
</dbReference>
<keyword evidence="10" id="KW-0175">Coiled coil</keyword>
<organism evidence="14 15">
    <name type="scientific">Phormidium yuhuli AB48</name>
    <dbReference type="NCBI Taxonomy" id="2940671"/>
    <lineage>
        <taxon>Bacteria</taxon>
        <taxon>Bacillati</taxon>
        <taxon>Cyanobacteriota</taxon>
        <taxon>Cyanophyceae</taxon>
        <taxon>Oscillatoriophycideae</taxon>
        <taxon>Oscillatoriales</taxon>
        <taxon>Oscillatoriaceae</taxon>
        <taxon>Phormidium</taxon>
        <taxon>Phormidium yuhuli</taxon>
    </lineage>
</organism>
<protein>
    <recommendedName>
        <fullName evidence="3">histidine kinase</fullName>
        <ecNumber evidence="3">2.7.13.3</ecNumber>
    </recommendedName>
</protein>
<evidence type="ECO:0000256" key="1">
    <source>
        <dbReference type="ARBA" id="ARBA00000085"/>
    </source>
</evidence>
<evidence type="ECO:0000256" key="4">
    <source>
        <dbReference type="ARBA" id="ARBA00022553"/>
    </source>
</evidence>
<dbReference type="SMART" id="SM00387">
    <property type="entry name" value="HATPase_c"/>
    <property type="match status" value="1"/>
</dbReference>
<dbReference type="Proteomes" id="UP001056708">
    <property type="component" value="Chromosome"/>
</dbReference>
<evidence type="ECO:0000256" key="11">
    <source>
        <dbReference type="SAM" id="MobiDB-lite"/>
    </source>
</evidence>
<feature type="domain" description="Phytochrome chromophore attachment site" evidence="12">
    <location>
        <begin position="443"/>
        <end position="580"/>
    </location>
</feature>
<evidence type="ECO:0000256" key="5">
    <source>
        <dbReference type="ARBA" id="ARBA00022679"/>
    </source>
</evidence>
<keyword evidence="8" id="KW-0067">ATP-binding</keyword>
<evidence type="ECO:0000256" key="7">
    <source>
        <dbReference type="ARBA" id="ARBA00022777"/>
    </source>
</evidence>
<dbReference type="InterPro" id="IPR005467">
    <property type="entry name" value="His_kinase_dom"/>
</dbReference>
<dbReference type="PROSITE" id="PS50109">
    <property type="entry name" value="HIS_KIN"/>
    <property type="match status" value="1"/>
</dbReference>
<evidence type="ECO:0000259" key="13">
    <source>
        <dbReference type="PROSITE" id="PS50109"/>
    </source>
</evidence>
<evidence type="ECO:0000313" key="15">
    <source>
        <dbReference type="Proteomes" id="UP001056708"/>
    </source>
</evidence>
<accession>A0ABY5AM66</accession>
<dbReference type="InterPro" id="IPR003594">
    <property type="entry name" value="HATPase_dom"/>
</dbReference>
<keyword evidence="4" id="KW-0597">Phosphoprotein</keyword>
<sequence length="906" mass="102441">MTLEQTTEDLKQRLDREVLLQRITQRIRSSLDLQEILDATTTETRLVLGVDRVKIYRFNPDQSGTVIAESVEGKRLPSLLGLTFPADDIPPEARKRFITQRVRSIVSVRDRSIGVSPGNKGFLPWDYYQLDPCHAEYLTAMGVASSLCLPLIHNGQLWGLLACHHADPRQYDLTTLQLIQSVVDQVSIAISQSALLTEAHQQQQREAAINRIVSLLHAQPTIEFTSAIDAAIEVLGGDGGQLYIQRDSPLRLCRGQQPLWQELPTEFSLEDAVKAWWQASSPSESLYPLLETDDVTEIPQLIPIAETLTQVGLRGLLALYLHHRQQFLGYLVVFRREINLEIHWAGEFDPNRQQERPRQSFDAWKELKRGQSQPWSLAEQQLAREISERFASAIQQYLLYRQVNTLNATLEGQVQERTRQLEQSLHLTQAMAQVADQIRSSLDLDEILQTIVREVRSLLEADRTVVYQIFEGGDGRITVEDVQGNWRSAWGIETPPGCFPEHLEEKYIQSAQARVMNDVETAELTPCHREFLESLQIRANLIVPIHCDRQLWGLIIAHQCETPRDWSDREIEQVEQLARHASIAISQAELFAQSQRATRTANAKAEQLELALQELTQTQTQLIQSEKMSSLGQLVAGVAHEINNPVNFIYGNLVHTTEYTQDLLDLLHLYQEHYPQPIDDICDHIEEIDLNFLLEDLPRMLGSMKLGAERIRQIVLSLRNFSRLDQSELKAVNLHDGIEGTLTILHHRLKAKADRAAVKVVKNYGDLPLVECYAGQLNQVFMNLISNAIDALDPFDVDKAERTVRIETQQLGLDRVAVTIADNGCGIPEDLQSQVFDPFFTTKPVGIGTGLGLSISYQIVTEKHHGSFQCCSQVGVGTEFRLEIPINQSSTRHPQHNENSTAAAKI</sequence>
<evidence type="ECO:0000313" key="14">
    <source>
        <dbReference type="EMBL" id="USR90298.1"/>
    </source>
</evidence>
<dbReference type="SUPFAM" id="SSF55874">
    <property type="entry name" value="ATPase domain of HSP90 chaperone/DNA topoisomerase II/histidine kinase"/>
    <property type="match status" value="1"/>
</dbReference>
<dbReference type="PROSITE" id="PS50046">
    <property type="entry name" value="PHYTOCHROME_2"/>
    <property type="match status" value="2"/>
</dbReference>
<dbReference type="Gene3D" id="3.30.565.10">
    <property type="entry name" value="Histidine kinase-like ATPase, C-terminal domain"/>
    <property type="match status" value="1"/>
</dbReference>
<feature type="coiled-coil region" evidence="10">
    <location>
        <begin position="598"/>
        <end position="625"/>
    </location>
</feature>
<gene>
    <name evidence="14" type="ORF">NEA10_15820</name>
</gene>
<dbReference type="InterPro" id="IPR003661">
    <property type="entry name" value="HisK_dim/P_dom"/>
</dbReference>
<proteinExistence type="inferred from homology"/>
<dbReference type="Gene3D" id="3.30.450.40">
    <property type="match status" value="3"/>
</dbReference>
<keyword evidence="15" id="KW-1185">Reference proteome</keyword>
<dbReference type="Gene3D" id="1.10.287.130">
    <property type="match status" value="1"/>
</dbReference>
<dbReference type="InterPro" id="IPR029016">
    <property type="entry name" value="GAF-like_dom_sf"/>
</dbReference>
<name>A0ABY5AM66_9CYAN</name>
<dbReference type="InterPro" id="IPR036890">
    <property type="entry name" value="HATPase_C_sf"/>
</dbReference>
<evidence type="ECO:0000256" key="6">
    <source>
        <dbReference type="ARBA" id="ARBA00022741"/>
    </source>
</evidence>